<gene>
    <name evidence="2" type="ORF">WG78_15490</name>
</gene>
<sequence length="259" mass="27155">MTAYLALLARRALQPAAIRPRVLSRFESDAAAPGGFEIQNAEAAAPAPLVVETPARPLPQATHVMAEVATAEPPAAAHTPQSRFEHVAPLQTTAAQMPLREATAFATATAAQSIQTPAAPQSALHTAAQPVTERIIERIEQQHSRQTTLLQPILNTPTQMQAAAINAAAEPIAPRIEHHTERLTLVEPRLPAHHASPLQAAAPIAAAPAGPTVEISIGRIEILPDRAPAPVAAATQAAPGKPAAQSLDDYLQTRSGRRA</sequence>
<feature type="region of interest" description="Disordered" evidence="1">
    <location>
        <begin position="231"/>
        <end position="259"/>
    </location>
</feature>
<dbReference type="RefSeq" id="WP_053938734.1">
    <property type="nucleotide sequence ID" value="NZ_LAQT01000016.1"/>
</dbReference>
<protein>
    <submittedName>
        <fullName evidence="2">Uncharacterized protein</fullName>
    </submittedName>
</protein>
<evidence type="ECO:0000313" key="3">
    <source>
        <dbReference type="Proteomes" id="UP000037939"/>
    </source>
</evidence>
<accession>A0A0N0GMP6</accession>
<proteinExistence type="predicted"/>
<name>A0A0N0GMP6_9NEIS</name>
<comment type="caution">
    <text evidence="2">The sequence shown here is derived from an EMBL/GenBank/DDBJ whole genome shotgun (WGS) entry which is preliminary data.</text>
</comment>
<evidence type="ECO:0000256" key="1">
    <source>
        <dbReference type="SAM" id="MobiDB-lite"/>
    </source>
</evidence>
<evidence type="ECO:0000313" key="2">
    <source>
        <dbReference type="EMBL" id="KPC51533.1"/>
    </source>
</evidence>
<dbReference type="AlphaFoldDB" id="A0A0N0GMP6"/>
<organism evidence="2 3">
    <name type="scientific">Amantichitinum ursilacus</name>
    <dbReference type="NCBI Taxonomy" id="857265"/>
    <lineage>
        <taxon>Bacteria</taxon>
        <taxon>Pseudomonadati</taxon>
        <taxon>Pseudomonadota</taxon>
        <taxon>Betaproteobacteria</taxon>
        <taxon>Neisseriales</taxon>
        <taxon>Chitinibacteraceae</taxon>
        <taxon>Amantichitinum</taxon>
    </lineage>
</organism>
<reference evidence="2 3" key="1">
    <citation type="submission" date="2015-07" db="EMBL/GenBank/DDBJ databases">
        <title>Draft genome sequence of the Amantichitinum ursilacus IGB-41, a new chitin-degrading bacterium.</title>
        <authorList>
            <person name="Kirstahler P."/>
            <person name="Guenther M."/>
            <person name="Grumaz C."/>
            <person name="Rupp S."/>
            <person name="Zibek S."/>
            <person name="Sohn K."/>
        </authorList>
    </citation>
    <scope>NUCLEOTIDE SEQUENCE [LARGE SCALE GENOMIC DNA]</scope>
    <source>
        <strain evidence="2 3">IGB-41</strain>
    </source>
</reference>
<keyword evidence="3" id="KW-1185">Reference proteome</keyword>
<feature type="compositionally biased region" description="Low complexity" evidence="1">
    <location>
        <begin position="231"/>
        <end position="244"/>
    </location>
</feature>
<dbReference type="STRING" id="857265.WG78_15490"/>
<dbReference type="EMBL" id="LAQT01000016">
    <property type="protein sequence ID" value="KPC51533.1"/>
    <property type="molecule type" value="Genomic_DNA"/>
</dbReference>
<dbReference type="Proteomes" id="UP000037939">
    <property type="component" value="Unassembled WGS sequence"/>
</dbReference>